<dbReference type="Pfam" id="PF04099">
    <property type="entry name" value="Sybindin"/>
    <property type="match status" value="1"/>
</dbReference>
<comment type="caution">
    <text evidence="8">The sequence shown here is derived from an EMBL/GenBank/DDBJ whole genome shotgun (WGS) entry which is preliminary data.</text>
</comment>
<evidence type="ECO:0000313" key="8">
    <source>
        <dbReference type="EMBL" id="CAF1351520.1"/>
    </source>
</evidence>
<keyword evidence="3 6" id="KW-0931">ER-Golgi transport</keyword>
<dbReference type="EMBL" id="CAJNOQ010014932">
    <property type="protein sequence ID" value="CAF1351520.1"/>
    <property type="molecule type" value="Genomic_DNA"/>
</dbReference>
<dbReference type="SMART" id="SM01399">
    <property type="entry name" value="Sybindin"/>
    <property type="match status" value="1"/>
</dbReference>
<keyword evidence="4 6" id="KW-0333">Golgi apparatus</keyword>
<evidence type="ECO:0000313" key="7">
    <source>
        <dbReference type="EMBL" id="CAF0941617.1"/>
    </source>
</evidence>
<dbReference type="EMBL" id="CAJNOK010004558">
    <property type="protein sequence ID" value="CAF0941617.1"/>
    <property type="molecule type" value="Genomic_DNA"/>
</dbReference>
<dbReference type="InterPro" id="IPR007233">
    <property type="entry name" value="TRAPPC"/>
</dbReference>
<dbReference type="PANTHER" id="PTHR23249:SF16">
    <property type="entry name" value="TRAFFICKING PROTEIN PARTICLE COMPLEX SUBUNIT 1"/>
    <property type="match status" value="1"/>
</dbReference>
<accession>A0A815HF03</accession>
<evidence type="ECO:0000256" key="4">
    <source>
        <dbReference type="ARBA" id="ARBA00023034"/>
    </source>
</evidence>
<dbReference type="GO" id="GO:0005783">
    <property type="term" value="C:endoplasmic reticulum"/>
    <property type="evidence" value="ECO:0007669"/>
    <property type="project" value="UniProtKB-SubCell"/>
</dbReference>
<dbReference type="Proteomes" id="UP000663829">
    <property type="component" value="Unassembled WGS sequence"/>
</dbReference>
<dbReference type="AlphaFoldDB" id="A0A815HF03"/>
<comment type="subcellular location">
    <subcellularLocation>
        <location evidence="6">Endoplasmic reticulum</location>
    </subcellularLocation>
    <subcellularLocation>
        <location evidence="6">Golgi apparatus</location>
        <location evidence="6">cis-Golgi network</location>
    </subcellularLocation>
</comment>
<evidence type="ECO:0000313" key="9">
    <source>
        <dbReference type="EMBL" id="CAF3716651.1"/>
    </source>
</evidence>
<reference evidence="8" key="1">
    <citation type="submission" date="2021-02" db="EMBL/GenBank/DDBJ databases">
        <authorList>
            <person name="Nowell W R."/>
        </authorList>
    </citation>
    <scope>NUCLEOTIDE SEQUENCE</scope>
</reference>
<sequence length="99" mass="11602">MKKEGFISFKTNVYKLNYYETPTGFKFIMNTDLNVGNIRDILHQLYSSIFVTYIVKNPLCSTIETINNDNDIFIEKLDEFISTLPFYVQTINNNTVRSK</sequence>
<dbReference type="OrthoDB" id="246406at2759"/>
<comment type="subunit">
    <text evidence="6">Part of the multisubunit transport protein particle (TRAPP) complex.</text>
</comment>
<evidence type="ECO:0000313" key="10">
    <source>
        <dbReference type="EMBL" id="CAF4221885.1"/>
    </source>
</evidence>
<evidence type="ECO:0000256" key="3">
    <source>
        <dbReference type="ARBA" id="ARBA00022892"/>
    </source>
</evidence>
<evidence type="ECO:0000256" key="1">
    <source>
        <dbReference type="ARBA" id="ARBA00022448"/>
    </source>
</evidence>
<evidence type="ECO:0000256" key="2">
    <source>
        <dbReference type="ARBA" id="ARBA00022824"/>
    </source>
</evidence>
<keyword evidence="2 6" id="KW-0256">Endoplasmic reticulum</keyword>
<dbReference type="Proteomes" id="UP000682733">
    <property type="component" value="Unassembled WGS sequence"/>
</dbReference>
<evidence type="ECO:0000256" key="5">
    <source>
        <dbReference type="ARBA" id="ARBA00038167"/>
    </source>
</evidence>
<dbReference type="EMBL" id="CAJOBC010064659">
    <property type="protein sequence ID" value="CAF4221885.1"/>
    <property type="molecule type" value="Genomic_DNA"/>
</dbReference>
<proteinExistence type="inferred from homology"/>
<name>A0A815HF03_9BILA</name>
<keyword evidence="1 6" id="KW-0813">Transport</keyword>
<dbReference type="PANTHER" id="PTHR23249">
    <property type="entry name" value="TRAFFICKING PROTEIN PARTICLE COMPLEX SUBUNIT"/>
    <property type="match status" value="1"/>
</dbReference>
<dbReference type="InterPro" id="IPR011012">
    <property type="entry name" value="Longin-like_dom_sf"/>
</dbReference>
<protein>
    <recommendedName>
        <fullName evidence="6">Trafficking protein particle complex subunit</fullName>
    </recommendedName>
</protein>
<dbReference type="Gene3D" id="3.30.450.70">
    <property type="match status" value="1"/>
</dbReference>
<dbReference type="GO" id="GO:0005794">
    <property type="term" value="C:Golgi apparatus"/>
    <property type="evidence" value="ECO:0007669"/>
    <property type="project" value="UniProtKB-SubCell"/>
</dbReference>
<dbReference type="Proteomes" id="UP000681722">
    <property type="component" value="Unassembled WGS sequence"/>
</dbReference>
<comment type="similarity">
    <text evidence="5">Belongs to the TRAPP small subunits family. BET5 subfamily.</text>
</comment>
<gene>
    <name evidence="8" type="ORF">GPM918_LOCUS30933</name>
    <name evidence="7" type="ORF">OVA965_LOCUS11667</name>
    <name evidence="10" type="ORF">SRO942_LOCUS31563</name>
    <name evidence="9" type="ORF">TMI583_LOCUS11671</name>
</gene>
<dbReference type="SUPFAM" id="SSF64356">
    <property type="entry name" value="SNARE-like"/>
    <property type="match status" value="1"/>
</dbReference>
<evidence type="ECO:0000313" key="11">
    <source>
        <dbReference type="Proteomes" id="UP000663829"/>
    </source>
</evidence>
<dbReference type="EMBL" id="CAJOBA010004563">
    <property type="protein sequence ID" value="CAF3716651.1"/>
    <property type="molecule type" value="Genomic_DNA"/>
</dbReference>
<keyword evidence="11" id="KW-1185">Reference proteome</keyword>
<dbReference type="GO" id="GO:0030008">
    <property type="term" value="C:TRAPP complex"/>
    <property type="evidence" value="ECO:0007669"/>
    <property type="project" value="UniProtKB-UniRule"/>
</dbReference>
<dbReference type="Proteomes" id="UP000677228">
    <property type="component" value="Unassembled WGS sequence"/>
</dbReference>
<dbReference type="GO" id="GO:0006888">
    <property type="term" value="P:endoplasmic reticulum to Golgi vesicle-mediated transport"/>
    <property type="evidence" value="ECO:0007669"/>
    <property type="project" value="UniProtKB-UniRule"/>
</dbReference>
<organism evidence="8 11">
    <name type="scientific">Didymodactylos carnosus</name>
    <dbReference type="NCBI Taxonomy" id="1234261"/>
    <lineage>
        <taxon>Eukaryota</taxon>
        <taxon>Metazoa</taxon>
        <taxon>Spiralia</taxon>
        <taxon>Gnathifera</taxon>
        <taxon>Rotifera</taxon>
        <taxon>Eurotatoria</taxon>
        <taxon>Bdelloidea</taxon>
        <taxon>Philodinida</taxon>
        <taxon>Philodinidae</taxon>
        <taxon>Didymodactylos</taxon>
    </lineage>
</organism>
<evidence type="ECO:0000256" key="6">
    <source>
        <dbReference type="RuleBase" id="RU366065"/>
    </source>
</evidence>